<protein>
    <recommendedName>
        <fullName evidence="5">BRCT domain-containing protein</fullName>
    </recommendedName>
</protein>
<feature type="compositionally biased region" description="Low complexity" evidence="4">
    <location>
        <begin position="706"/>
        <end position="717"/>
    </location>
</feature>
<feature type="compositionally biased region" description="Basic and acidic residues" evidence="4">
    <location>
        <begin position="784"/>
        <end position="795"/>
    </location>
</feature>
<feature type="compositionally biased region" description="Polar residues" evidence="4">
    <location>
        <begin position="338"/>
        <end position="355"/>
    </location>
</feature>
<evidence type="ECO:0000313" key="6">
    <source>
        <dbReference type="EMBL" id="QPG96406.1"/>
    </source>
</evidence>
<accession>A0A7S9KP10</accession>
<feature type="compositionally biased region" description="Low complexity" evidence="4">
    <location>
        <begin position="82"/>
        <end position="100"/>
    </location>
</feature>
<dbReference type="PANTHER" id="PTHR15321:SF3">
    <property type="entry name" value="TP53-BINDING PROTEIN 1"/>
    <property type="match status" value="1"/>
</dbReference>
<feature type="region of interest" description="Disordered" evidence="4">
    <location>
        <begin position="338"/>
        <end position="808"/>
    </location>
</feature>
<dbReference type="CDD" id="cd17745">
    <property type="entry name" value="BRCT_p53bp1_rpt1"/>
    <property type="match status" value="1"/>
</dbReference>
<dbReference type="SUPFAM" id="SSF52113">
    <property type="entry name" value="BRCT domain"/>
    <property type="match status" value="1"/>
</dbReference>
<evidence type="ECO:0000256" key="4">
    <source>
        <dbReference type="SAM" id="MobiDB-lite"/>
    </source>
</evidence>
<dbReference type="Proteomes" id="UP000594364">
    <property type="component" value="Chromosome 2"/>
</dbReference>
<feature type="compositionally biased region" description="Basic and acidic residues" evidence="4">
    <location>
        <begin position="451"/>
        <end position="463"/>
    </location>
</feature>
<keyword evidence="2" id="KW-0227">DNA damage</keyword>
<dbReference type="EMBL" id="CP031386">
    <property type="protein sequence ID" value="QPG96406.1"/>
    <property type="molecule type" value="Genomic_DNA"/>
</dbReference>
<evidence type="ECO:0000256" key="2">
    <source>
        <dbReference type="ARBA" id="ARBA00022763"/>
    </source>
</evidence>
<dbReference type="InterPro" id="IPR047249">
    <property type="entry name" value="BRCT_p53bp1-like_rpt1"/>
</dbReference>
<feature type="region of interest" description="Disordered" evidence="4">
    <location>
        <begin position="82"/>
        <end position="137"/>
    </location>
</feature>
<dbReference type="InterPro" id="IPR001357">
    <property type="entry name" value="BRCT_dom"/>
</dbReference>
<name>A0A7S9KP10_EPIFF</name>
<dbReference type="GO" id="GO:0045944">
    <property type="term" value="P:positive regulation of transcription by RNA polymerase II"/>
    <property type="evidence" value="ECO:0007669"/>
    <property type="project" value="TreeGrafter"/>
</dbReference>
<feature type="compositionally biased region" description="Polar residues" evidence="4">
    <location>
        <begin position="511"/>
        <end position="527"/>
    </location>
</feature>
<dbReference type="InterPro" id="IPR036420">
    <property type="entry name" value="BRCT_dom_sf"/>
</dbReference>
<dbReference type="InterPro" id="IPR047252">
    <property type="entry name" value="TP53BP1-like"/>
</dbReference>
<evidence type="ECO:0000313" key="7">
    <source>
        <dbReference type="Proteomes" id="UP000594364"/>
    </source>
</evidence>
<feature type="compositionally biased region" description="Basic and acidic residues" evidence="4">
    <location>
        <begin position="414"/>
        <end position="424"/>
    </location>
</feature>
<feature type="compositionally biased region" description="Basic residues" evidence="4">
    <location>
        <begin position="614"/>
        <end position="628"/>
    </location>
</feature>
<gene>
    <name evidence="6" type="ORF">C2857_004087</name>
</gene>
<dbReference type="OrthoDB" id="129353at2759"/>
<evidence type="ECO:0000256" key="1">
    <source>
        <dbReference type="ARBA" id="ARBA00004123"/>
    </source>
</evidence>
<keyword evidence="7" id="KW-1185">Reference proteome</keyword>
<dbReference type="Pfam" id="PF00533">
    <property type="entry name" value="BRCT"/>
    <property type="match status" value="1"/>
</dbReference>
<keyword evidence="3" id="KW-0539">Nucleus</keyword>
<dbReference type="Gene3D" id="3.40.50.10190">
    <property type="entry name" value="BRCT domain"/>
    <property type="match status" value="1"/>
</dbReference>
<sequence length="1095" mass="119106">MTRFNSLVQAEKAALEGSNESQDSQAILDAFKAEFGVGAISSSPPRHLFLSRVTEPRSQTEAECLQTVTVTVTDSLGPVDVAAKPAKPATQKKQATGTTANRDVSTSITIVDEPPRDGTQNASDLPETAPVDRDLYKDDATVVTSRLQHERRSATLSAENKPEPLLVVPGRRKMDGSQQTPTQVNEDRDYVTFCEPMPSSPADYTQLTSNEEPRTLNANDTGAVNFGSLSEFARPSSQVSEDGGFENTRGQWRLPTDAAASYGLTPYKPHNVPLETPVLPKNPFGMESNGTGGAVPFGGTQLFGQTQMLSSAIKLASPTSSRPSPAVFVNIVETSPLKNRTNVSSPTNIQTSSPTRQHEVPATVSKDKDPSVIAEETPVPRQSQKDDLIPESPTTSRLAVGHQPMAYYEPMKYSQERKGSDKRLQKPNPMDSDSDDETFQMLERKKRVERKRALAAKEMDKVSFVRTQRKSSPTDERPGKRRKLDFTANVDENKENRANGAAQPCVRDSQKAVSQSTEPPSLESTKATPGETAEVEIEAPEVYEPVPSAPQPESKMLDEEMIPATSPVCSSPAAYRGDVPSASEPELPTLRRSGTGQGLEDAADCSSLPPVCRQPHRTYGRRGRKSRTRLAVVSSADADADDRVDHNPEPPPLPLPLQLSDEANQDAGNSEDTVKPGPTSSNLEPPQRVSTRSTPRRSRSAHKAVTTSSSLTNLSGTPVPSSKTTPDTQSSPMSARPVSVNLISSEKSTRPLRKGATRPRHAPRSGSESPQPLTKAMRLSRRSIRIDSDSTDELHCTPSKSSRSFRTSLGQIPRSRRLFEGMVFALSFSDNQTQRTKIEAKITQAGGMILHEGFQELFESSPLLHTNTTTVKDSDDFLTLGKTNSGCGFAAVIADSHSRKAKYMQALALGLPCLAPQWASMCLKRGEIVDWMPYLLCAGQSQVLGNAIRSRTLLPYNAIEAKLFNVLKERDKLLNGQKLLIIMDPKKARKETKQQYLFLALALGPSIISRVSTVQQAGAAVRQAEQNGAPFGCVYMDSLSNSTIESVLAAAQDTGKKKRKSTVAKPVGRNLNILTDELMIQSLILGRMVEVDEME</sequence>
<feature type="compositionally biased region" description="Polar residues" evidence="4">
    <location>
        <begin position="718"/>
        <end position="733"/>
    </location>
</feature>
<proteinExistence type="predicted"/>
<dbReference type="GO" id="GO:0042393">
    <property type="term" value="F:histone binding"/>
    <property type="evidence" value="ECO:0007669"/>
    <property type="project" value="TreeGrafter"/>
</dbReference>
<reference evidence="6 7" key="1">
    <citation type="journal article" date="2018" name="PLoS Genet.">
        <title>Repeat elements organise 3D genome structure and mediate transcription in the filamentous fungus Epichloe festucae.</title>
        <authorList>
            <person name="Winter D.J."/>
            <person name="Ganley A.R.D."/>
            <person name="Young C.A."/>
            <person name="Liachko I."/>
            <person name="Schardl C.L."/>
            <person name="Dupont P.Y."/>
            <person name="Berry D."/>
            <person name="Ram A."/>
            <person name="Scott B."/>
            <person name="Cox M.P."/>
        </authorList>
    </citation>
    <scope>NUCLEOTIDE SEQUENCE [LARGE SCALE GENOMIC DNA]</scope>
    <source>
        <strain evidence="6 7">Fl1</strain>
    </source>
</reference>
<feature type="compositionally biased region" description="Basic residues" evidence="4">
    <location>
        <begin position="750"/>
        <end position="763"/>
    </location>
</feature>
<dbReference type="PROSITE" id="PS50172">
    <property type="entry name" value="BRCT"/>
    <property type="match status" value="1"/>
</dbReference>
<feature type="domain" description="BRCT" evidence="5">
    <location>
        <begin position="814"/>
        <end position="936"/>
    </location>
</feature>
<dbReference type="GO" id="GO:0005634">
    <property type="term" value="C:nucleus"/>
    <property type="evidence" value="ECO:0007669"/>
    <property type="project" value="UniProtKB-SubCell"/>
</dbReference>
<evidence type="ECO:0000259" key="5">
    <source>
        <dbReference type="PROSITE" id="PS50172"/>
    </source>
</evidence>
<comment type="subcellular location">
    <subcellularLocation>
        <location evidence="1">Nucleus</location>
    </subcellularLocation>
</comment>
<dbReference type="AlphaFoldDB" id="A0A7S9KP10"/>
<dbReference type="GO" id="GO:0000077">
    <property type="term" value="P:DNA damage checkpoint signaling"/>
    <property type="evidence" value="ECO:0007669"/>
    <property type="project" value="TreeGrafter"/>
</dbReference>
<dbReference type="PANTHER" id="PTHR15321">
    <property type="entry name" value="TUMOR SUPPRESSOR P53-BINDING PROTEIN 1"/>
    <property type="match status" value="1"/>
</dbReference>
<evidence type="ECO:0000256" key="3">
    <source>
        <dbReference type="ARBA" id="ARBA00023242"/>
    </source>
</evidence>
<organism evidence="6 7">
    <name type="scientific">Epichloe festucae (strain Fl1)</name>
    <dbReference type="NCBI Taxonomy" id="877507"/>
    <lineage>
        <taxon>Eukaryota</taxon>
        <taxon>Fungi</taxon>
        <taxon>Dikarya</taxon>
        <taxon>Ascomycota</taxon>
        <taxon>Pezizomycotina</taxon>
        <taxon>Sordariomycetes</taxon>
        <taxon>Hypocreomycetidae</taxon>
        <taxon>Hypocreales</taxon>
        <taxon>Clavicipitaceae</taxon>
        <taxon>Epichloe</taxon>
    </lineage>
</organism>
<feature type="compositionally biased region" description="Polar residues" evidence="4">
    <location>
        <begin position="798"/>
        <end position="808"/>
    </location>
</feature>